<keyword evidence="3" id="KW-0689">Ribosomal protein</keyword>
<dbReference type="InterPro" id="IPR029063">
    <property type="entry name" value="SAM-dependent_MTases_sf"/>
</dbReference>
<dbReference type="NCBIfam" id="NF001785">
    <property type="entry name" value="PRK00517.2-2"/>
    <property type="match status" value="1"/>
</dbReference>
<dbReference type="InterPro" id="IPR050078">
    <property type="entry name" value="Ribosomal_L11_MeTrfase_PrmA"/>
</dbReference>
<dbReference type="PANTHER" id="PTHR43648:SF1">
    <property type="entry name" value="ELECTRON TRANSFER FLAVOPROTEIN BETA SUBUNIT LYSINE METHYLTRANSFERASE"/>
    <property type="match status" value="1"/>
</dbReference>
<dbReference type="CDD" id="cd02440">
    <property type="entry name" value="AdoMet_MTases"/>
    <property type="match status" value="1"/>
</dbReference>
<dbReference type="PANTHER" id="PTHR43648">
    <property type="entry name" value="ELECTRON TRANSFER FLAVOPROTEIN BETA SUBUNIT LYSINE METHYLTRANSFERASE"/>
    <property type="match status" value="1"/>
</dbReference>
<gene>
    <name evidence="3" type="primary">prmA</name>
    <name evidence="3" type="ORF">POREN0001_0786</name>
</gene>
<keyword evidence="1 3" id="KW-0489">Methyltransferase</keyword>
<organism evidence="3 4">
    <name type="scientific">Porphyromonas endodontalis (strain ATCC 35406 / DSM 24491 / JCM 8526 / CCUG 16442 / BCRC 14492 / NCTC 13058 / HG 370)</name>
    <name type="common">Bacteroides endodontalis</name>
    <dbReference type="NCBI Taxonomy" id="553175"/>
    <lineage>
        <taxon>Bacteria</taxon>
        <taxon>Pseudomonadati</taxon>
        <taxon>Bacteroidota</taxon>
        <taxon>Bacteroidia</taxon>
        <taxon>Bacteroidales</taxon>
        <taxon>Porphyromonadaceae</taxon>
        <taxon>Porphyromonas</taxon>
    </lineage>
</organism>
<reference evidence="3 4" key="1">
    <citation type="submission" date="2009-04" db="EMBL/GenBank/DDBJ databases">
        <authorList>
            <person name="Sebastian Y."/>
            <person name="Madupu R."/>
            <person name="Durkin A.S."/>
            <person name="Torralba M."/>
            <person name="Methe B."/>
            <person name="Sutton G.G."/>
            <person name="Strausberg R.L."/>
            <person name="Nelson K.E."/>
        </authorList>
    </citation>
    <scope>NUCLEOTIDE SEQUENCE [LARGE SCALE GENOMIC DNA]</scope>
    <source>
        <strain evidence="4">ATCC 35406 / BCRC 14492 / JCM 8526 / NCTC 13058 / HG 370</strain>
    </source>
</reference>
<accession>C3J9N5</accession>
<dbReference type="Gene3D" id="3.40.50.150">
    <property type="entry name" value="Vaccinia Virus protein VP39"/>
    <property type="match status" value="1"/>
</dbReference>
<evidence type="ECO:0000313" key="3">
    <source>
        <dbReference type="EMBL" id="EEN83148.1"/>
    </source>
</evidence>
<keyword evidence="4" id="KW-1185">Reference proteome</keyword>
<dbReference type="GO" id="GO:0005840">
    <property type="term" value="C:ribosome"/>
    <property type="evidence" value="ECO:0007669"/>
    <property type="project" value="UniProtKB-KW"/>
</dbReference>
<dbReference type="STRING" id="553175.POREN0001_0786"/>
<proteinExistence type="predicted"/>
<evidence type="ECO:0000256" key="1">
    <source>
        <dbReference type="ARBA" id="ARBA00022603"/>
    </source>
</evidence>
<comment type="caution">
    <text evidence="3">The sequence shown here is derived from an EMBL/GenBank/DDBJ whole genome shotgun (WGS) entry which is preliminary data.</text>
</comment>
<name>C3J9N5_POREA</name>
<evidence type="ECO:0000256" key="2">
    <source>
        <dbReference type="ARBA" id="ARBA00022679"/>
    </source>
</evidence>
<dbReference type="Proteomes" id="UP000004295">
    <property type="component" value="Unassembled WGS sequence"/>
</dbReference>
<dbReference type="EC" id="2.1.1.-" evidence="3"/>
<dbReference type="Pfam" id="PF06325">
    <property type="entry name" value="PrmA"/>
    <property type="match status" value="1"/>
</dbReference>
<dbReference type="GO" id="GO:0032259">
    <property type="term" value="P:methylation"/>
    <property type="evidence" value="ECO:0007669"/>
    <property type="project" value="UniProtKB-KW"/>
</dbReference>
<evidence type="ECO:0000313" key="4">
    <source>
        <dbReference type="Proteomes" id="UP000004295"/>
    </source>
</evidence>
<keyword evidence="3" id="KW-0687">Ribonucleoprotein</keyword>
<dbReference type="GO" id="GO:0008276">
    <property type="term" value="F:protein methyltransferase activity"/>
    <property type="evidence" value="ECO:0007669"/>
    <property type="project" value="TreeGrafter"/>
</dbReference>
<dbReference type="EMBL" id="ACNN01000014">
    <property type="protein sequence ID" value="EEN83148.1"/>
    <property type="molecule type" value="Genomic_DNA"/>
</dbReference>
<dbReference type="SUPFAM" id="SSF53335">
    <property type="entry name" value="S-adenosyl-L-methionine-dependent methyltransferases"/>
    <property type="match status" value="1"/>
</dbReference>
<protein>
    <submittedName>
        <fullName evidence="3">Ribosomal protein L11 methyltransferase</fullName>
        <ecNumber evidence="3">2.1.1.-</ecNumber>
    </submittedName>
</protein>
<keyword evidence="2 3" id="KW-0808">Transferase</keyword>
<dbReference type="AlphaFoldDB" id="C3J9N5"/>
<sequence length="306" mass="33921">MSLSVLLCPKMRYKQYTFSLSHEAHAAEWDATIYLPILSQSLADIGFETFEEYPEEGRLVGYVCERFFSALPSEGVWHLEYLPLSFTYTSSDCASENWNSRWEAESFTPLALGEDLYVRAPYHAPSPCAARELLLEPRCAFGSGAHHTTQMMLSLLLEEHSALAHARVLDVGCGTGVLGIAAALLGAERVSFVDIDATAVENARHNAELNGLRVPCSFYEGILEELALDTASFDCLLANIHRNIILHDLPRYKTLLSPGGLLLVSGFYQGEDEQIITSALERMGFALRMRKESGEWVALSFTSLSN</sequence>
<dbReference type="eggNOG" id="COG2264">
    <property type="taxonomic scope" value="Bacteria"/>
</dbReference>